<reference evidence="1" key="1">
    <citation type="submission" date="2020-08" db="EMBL/GenBank/DDBJ databases">
        <title>Genome public.</title>
        <authorList>
            <person name="Liu C."/>
            <person name="Sun Q."/>
        </authorList>
    </citation>
    <scope>NUCLEOTIDE SEQUENCE</scope>
    <source>
        <strain evidence="1">NSJ-44</strain>
    </source>
</reference>
<evidence type="ECO:0000313" key="1">
    <source>
        <dbReference type="EMBL" id="MBC8528074.1"/>
    </source>
</evidence>
<name>A0A926CZ73_9FIRM</name>
<comment type="caution">
    <text evidence="1">The sequence shown here is derived from an EMBL/GenBank/DDBJ whole genome shotgun (WGS) entry which is preliminary data.</text>
</comment>
<dbReference type="Proteomes" id="UP000654279">
    <property type="component" value="Unassembled WGS sequence"/>
</dbReference>
<sequence>MRYLKRDSRDLGGLPIGMAYVPWQQWRAIYDDAQALARGTIFSELDLPFLGKGGVNPCAVKRY</sequence>
<dbReference type="InterPro" id="IPR020256">
    <property type="entry name" value="Spore_coat_CotJA"/>
</dbReference>
<accession>A0A926CZ73</accession>
<dbReference type="Pfam" id="PF11007">
    <property type="entry name" value="CotJA"/>
    <property type="match status" value="1"/>
</dbReference>
<organism evidence="1 2">
    <name type="scientific">Luoshenia tenuis</name>
    <dbReference type="NCBI Taxonomy" id="2763654"/>
    <lineage>
        <taxon>Bacteria</taxon>
        <taxon>Bacillati</taxon>
        <taxon>Bacillota</taxon>
        <taxon>Clostridia</taxon>
        <taxon>Christensenellales</taxon>
        <taxon>Christensenellaceae</taxon>
        <taxon>Luoshenia</taxon>
    </lineage>
</organism>
<keyword evidence="2" id="KW-1185">Reference proteome</keyword>
<proteinExistence type="predicted"/>
<protein>
    <submittedName>
        <fullName evidence="1">Spore coat associated protein CotJA</fullName>
    </submittedName>
</protein>
<dbReference type="EMBL" id="JACRSO010000001">
    <property type="protein sequence ID" value="MBC8528074.1"/>
    <property type="molecule type" value="Genomic_DNA"/>
</dbReference>
<dbReference type="AlphaFoldDB" id="A0A926CZ73"/>
<gene>
    <name evidence="1" type="ORF">H8699_01295</name>
</gene>
<dbReference type="RefSeq" id="WP_147518273.1">
    <property type="nucleotide sequence ID" value="NZ_JACRSO010000001.1"/>
</dbReference>
<evidence type="ECO:0000313" key="2">
    <source>
        <dbReference type="Proteomes" id="UP000654279"/>
    </source>
</evidence>